<dbReference type="Gene3D" id="2.60.40.60">
    <property type="entry name" value="Cadherins"/>
    <property type="match status" value="1"/>
</dbReference>
<dbReference type="EMBL" id="VWLB01000011">
    <property type="protein sequence ID" value="KAA3929415.1"/>
    <property type="molecule type" value="Genomic_DNA"/>
</dbReference>
<protein>
    <submittedName>
        <fullName evidence="3">DUF4958 domain-containing protein</fullName>
    </submittedName>
</protein>
<dbReference type="InterPro" id="IPR032529">
    <property type="entry name" value="BT4661-like"/>
</dbReference>
<evidence type="ECO:0000313" key="4">
    <source>
        <dbReference type="Proteomes" id="UP000365824"/>
    </source>
</evidence>
<dbReference type="EMBL" id="VWFC01000014">
    <property type="protein sequence ID" value="KAB1325991.1"/>
    <property type="molecule type" value="Genomic_DNA"/>
</dbReference>
<dbReference type="Gene3D" id="2.30.30.1270">
    <property type="match status" value="1"/>
</dbReference>
<keyword evidence="1" id="KW-0732">Signal</keyword>
<organism evidence="3 5">
    <name type="scientific">Bacteroides ovatus</name>
    <dbReference type="NCBI Taxonomy" id="28116"/>
    <lineage>
        <taxon>Bacteria</taxon>
        <taxon>Pseudomonadati</taxon>
        <taxon>Bacteroidota</taxon>
        <taxon>Bacteroidia</taxon>
        <taxon>Bacteroidales</taxon>
        <taxon>Bacteroidaceae</taxon>
        <taxon>Bacteroides</taxon>
    </lineage>
</organism>
<evidence type="ECO:0000313" key="2">
    <source>
        <dbReference type="EMBL" id="KAA3929415.1"/>
    </source>
</evidence>
<dbReference type="Gene3D" id="2.60.40.2710">
    <property type="match status" value="1"/>
</dbReference>
<feature type="signal peptide" evidence="1">
    <location>
        <begin position="1"/>
        <end position="20"/>
    </location>
</feature>
<dbReference type="AlphaFoldDB" id="A0A5M5BRB6"/>
<name>A0A5M5BRB6_BACOV</name>
<evidence type="ECO:0000313" key="5">
    <source>
        <dbReference type="Proteomes" id="UP000375690"/>
    </source>
</evidence>
<feature type="chain" id="PRO_5039811396" evidence="1">
    <location>
        <begin position="21"/>
        <end position="732"/>
    </location>
</feature>
<dbReference type="Proteomes" id="UP000375690">
    <property type="component" value="Unassembled WGS sequence"/>
</dbReference>
<proteinExistence type="predicted"/>
<comment type="caution">
    <text evidence="3">The sequence shown here is derived from an EMBL/GenBank/DDBJ whole genome shotgun (WGS) entry which is preliminary data.</text>
</comment>
<reference evidence="4 5" key="1">
    <citation type="journal article" date="2019" name="Nat. Med.">
        <title>A library of human gut bacterial isolates paired with longitudinal multiomics data enables mechanistic microbiome research.</title>
        <authorList>
            <person name="Poyet M."/>
            <person name="Groussin M."/>
            <person name="Gibbons S.M."/>
            <person name="Avila-Pacheco J."/>
            <person name="Jiang X."/>
            <person name="Kearney S.M."/>
            <person name="Perrotta A.R."/>
            <person name="Berdy B."/>
            <person name="Zhao S."/>
            <person name="Lieberman T.D."/>
            <person name="Swanson P.K."/>
            <person name="Smith M."/>
            <person name="Roesemann S."/>
            <person name="Alexander J.E."/>
            <person name="Rich S.A."/>
            <person name="Livny J."/>
            <person name="Vlamakis H."/>
            <person name="Clish C."/>
            <person name="Bullock K."/>
            <person name="Deik A."/>
            <person name="Scott J."/>
            <person name="Pierce K.A."/>
            <person name="Xavier R.J."/>
            <person name="Alm E.J."/>
        </authorList>
    </citation>
    <scope>NUCLEOTIDE SEQUENCE [LARGE SCALE GENOMIC DNA]</scope>
    <source>
        <strain evidence="2 4">BIOML-A160</strain>
        <strain evidence="3 5">BIOML-A2</strain>
    </source>
</reference>
<dbReference type="Pfam" id="PF16319">
    <property type="entry name" value="SGBP_BT4661-like"/>
    <property type="match status" value="1"/>
</dbReference>
<dbReference type="Proteomes" id="UP000365824">
    <property type="component" value="Unassembled WGS sequence"/>
</dbReference>
<sequence length="732" mass="79351">MNLKKLTTRFFITLSIATLSAIGISCEDTETTNTIGFAVYYYGVTDIGPSMSYTVNPPTYVGGTPSEFNITNITLNGEVCSSESFIIDPNKGSIEITNTENLAVGLYSISIGCKSNGSYHEFKDAIAINMMAPVPDGIKVEPNYIKVNFQEVGESKATAQVTTEGEHVSIRTYAIAKGPNSDFFKISNTGVISINKDKTAEMQPGIYPVSLKLTTLAGEGIFENAITFNITSKPLSVTYNSENKGKIEEESVSSGPTSYTSPIPTLKGSTEGLIYSIEKVTPATDKIKIDPTTGVLSVAANHGMINGTDYVIDIKVINEYAPEGIVMEGAFTLSAVGYIAPIENFSYTNVERVQYTSISVAPSEGLKGDDIQFSFVDPDPKWNGKLLLNSETGAIKAEKNNTIPIGTYTITVQAINNKGSQNATFTLNIKENPNDIQYIYYGNNLGLDKTKEASQYRVKDGASLAALNLMPTTNLDGKGINITWKITSQRNMANATIDPNTGKITLSADDYISTDSPVALLIIEASAGSGEEKRTLKIPVAFDYAAASSGVTIEYTPFVFKVNPNRGGTSTNPVISGISDTSQLLLDYRRSFFYYNLNGPKSHKSGAISTNKTTGGVTTPADESYFMNQVWRNYYGSGVPNYGEKSPMSYYKNTGDLTKPLGYVIPETFAVKINANKWYGDDNLSNEGEAPASSYANGIMIGQMTFTKDKNENNINNGSKIFPILIWFDENF</sequence>
<gene>
    <name evidence="3" type="ORF">F3B53_13555</name>
    <name evidence="2" type="ORF">F3F25_08780</name>
</gene>
<dbReference type="Gene3D" id="2.60.40.2730">
    <property type="match status" value="1"/>
</dbReference>
<accession>A0A5M5BRB6</accession>
<dbReference type="Gene3D" id="2.60.40.2720">
    <property type="match status" value="1"/>
</dbReference>
<evidence type="ECO:0000313" key="3">
    <source>
        <dbReference type="EMBL" id="KAB1325991.1"/>
    </source>
</evidence>
<dbReference type="PROSITE" id="PS51257">
    <property type="entry name" value="PROKAR_LIPOPROTEIN"/>
    <property type="match status" value="1"/>
</dbReference>
<evidence type="ECO:0000256" key="1">
    <source>
        <dbReference type="SAM" id="SignalP"/>
    </source>
</evidence>
<dbReference type="Gene3D" id="2.60.40.10">
    <property type="entry name" value="Immunoglobulins"/>
    <property type="match status" value="1"/>
</dbReference>
<dbReference type="RefSeq" id="WP_008651385.1">
    <property type="nucleotide sequence ID" value="NZ_CP103100.1"/>
</dbReference>
<dbReference type="InterPro" id="IPR013783">
    <property type="entry name" value="Ig-like_fold"/>
</dbReference>